<sequence length="254" mass="27368">MLSDETMERAPLGAVPSASVQKDAPRDASRSLAVHRAAVIGIAVGLLAIVGICCWQYLPGLYAWLIDAEAVHAFVDEHAVLSRLAMVGINMLQIFLAFLPGEPVELASGYAFGFWEGTALCLVASAIGSSIIYAVVRRWGWNVVGLFFDRSHLERFSWLQHTRRVELVMLIVFLIPGTPKDFLTYFASLVGVRFPAMLAIATIGRVPSIITSTIAASAFGSGDYTVAIIAVIVAGLLIVGGTVAYKQVEARCKR</sequence>
<gene>
    <name evidence="9" type="ORF">QUW28_05980</name>
</gene>
<evidence type="ECO:0000256" key="6">
    <source>
        <dbReference type="ARBA" id="ARBA00023136"/>
    </source>
</evidence>
<keyword evidence="3 7" id="KW-1003">Cell membrane</keyword>
<comment type="similarity">
    <text evidence="2 7">Belongs to the TVP38/TMEM64 family.</text>
</comment>
<evidence type="ECO:0000259" key="8">
    <source>
        <dbReference type="Pfam" id="PF09335"/>
    </source>
</evidence>
<evidence type="ECO:0000256" key="3">
    <source>
        <dbReference type="ARBA" id="ARBA00022475"/>
    </source>
</evidence>
<dbReference type="InterPro" id="IPR015414">
    <property type="entry name" value="TMEM64"/>
</dbReference>
<dbReference type="Pfam" id="PF09335">
    <property type="entry name" value="VTT_dom"/>
    <property type="match status" value="1"/>
</dbReference>
<evidence type="ECO:0000313" key="10">
    <source>
        <dbReference type="Proteomes" id="UP001529421"/>
    </source>
</evidence>
<keyword evidence="6 7" id="KW-0472">Membrane</keyword>
<keyword evidence="5 7" id="KW-1133">Transmembrane helix</keyword>
<comment type="caution">
    <text evidence="7">Lacks conserved residue(s) required for the propagation of feature annotation.</text>
</comment>
<dbReference type="EMBL" id="JAUDDZ010000006">
    <property type="protein sequence ID" value="MDM8275049.1"/>
    <property type="molecule type" value="Genomic_DNA"/>
</dbReference>
<reference evidence="10" key="1">
    <citation type="submission" date="2023-06" db="EMBL/GenBank/DDBJ databases">
        <title>Identification and characterization of horizontal gene transfer across gut microbiota members of farm animals based on homology search.</title>
        <authorList>
            <person name="Zeman M."/>
            <person name="Kubasova T."/>
            <person name="Jahodarova E."/>
            <person name="Nykrynova M."/>
            <person name="Rychlik I."/>
        </authorList>
    </citation>
    <scope>NUCLEOTIDE SEQUENCE [LARGE SCALE GENOMIC DNA]</scope>
    <source>
        <strain evidence="10">154_Feed</strain>
    </source>
</reference>
<keyword evidence="4 7" id="KW-0812">Transmembrane</keyword>
<feature type="domain" description="VTT" evidence="8">
    <location>
        <begin position="99"/>
        <end position="213"/>
    </location>
</feature>
<evidence type="ECO:0000256" key="4">
    <source>
        <dbReference type="ARBA" id="ARBA00022692"/>
    </source>
</evidence>
<accession>A0ABT7V968</accession>
<feature type="transmembrane region" description="Helical" evidence="7">
    <location>
        <begin position="37"/>
        <end position="58"/>
    </location>
</feature>
<dbReference type="PANTHER" id="PTHR12677">
    <property type="entry name" value="GOLGI APPARATUS MEMBRANE PROTEIN TVP38-RELATED"/>
    <property type="match status" value="1"/>
</dbReference>
<dbReference type="PANTHER" id="PTHR12677:SF59">
    <property type="entry name" value="GOLGI APPARATUS MEMBRANE PROTEIN TVP38-RELATED"/>
    <property type="match status" value="1"/>
</dbReference>
<proteinExistence type="inferred from homology"/>
<evidence type="ECO:0000256" key="1">
    <source>
        <dbReference type="ARBA" id="ARBA00004651"/>
    </source>
</evidence>
<reference evidence="9 10" key="2">
    <citation type="submission" date="2023-06" db="EMBL/GenBank/DDBJ databases">
        <authorList>
            <person name="Zeman M."/>
            <person name="Kubasova T."/>
            <person name="Jahodarova E."/>
            <person name="Nykrynova M."/>
            <person name="Rychlik I."/>
        </authorList>
    </citation>
    <scope>NUCLEOTIDE SEQUENCE [LARGE SCALE GENOMIC DNA]</scope>
    <source>
        <strain evidence="9 10">154_Feed</strain>
    </source>
</reference>
<evidence type="ECO:0000256" key="7">
    <source>
        <dbReference type="RuleBase" id="RU366058"/>
    </source>
</evidence>
<dbReference type="Proteomes" id="UP001529421">
    <property type="component" value="Unassembled WGS sequence"/>
</dbReference>
<protein>
    <recommendedName>
        <fullName evidence="7">TVP38/TMEM64 family membrane protein</fullName>
    </recommendedName>
</protein>
<dbReference type="RefSeq" id="WP_289545123.1">
    <property type="nucleotide sequence ID" value="NZ_JAUDDZ010000006.1"/>
</dbReference>
<organism evidence="9 10">
    <name type="scientific">Enorma phocaeensis</name>
    <dbReference type="NCBI Taxonomy" id="1871019"/>
    <lineage>
        <taxon>Bacteria</taxon>
        <taxon>Bacillati</taxon>
        <taxon>Actinomycetota</taxon>
        <taxon>Coriobacteriia</taxon>
        <taxon>Coriobacteriales</taxon>
        <taxon>Coriobacteriaceae</taxon>
        <taxon>Enorma</taxon>
    </lineage>
</organism>
<evidence type="ECO:0000256" key="2">
    <source>
        <dbReference type="ARBA" id="ARBA00008640"/>
    </source>
</evidence>
<feature type="transmembrane region" description="Helical" evidence="7">
    <location>
        <begin position="111"/>
        <end position="136"/>
    </location>
</feature>
<keyword evidence="10" id="KW-1185">Reference proteome</keyword>
<comment type="subcellular location">
    <subcellularLocation>
        <location evidence="1 7">Cell membrane</location>
        <topology evidence="1 7">Multi-pass membrane protein</topology>
    </subcellularLocation>
</comment>
<feature type="transmembrane region" description="Helical" evidence="7">
    <location>
        <begin position="78"/>
        <end position="99"/>
    </location>
</feature>
<evidence type="ECO:0000256" key="5">
    <source>
        <dbReference type="ARBA" id="ARBA00022989"/>
    </source>
</evidence>
<feature type="transmembrane region" description="Helical" evidence="7">
    <location>
        <begin position="224"/>
        <end position="245"/>
    </location>
</feature>
<evidence type="ECO:0000313" key="9">
    <source>
        <dbReference type="EMBL" id="MDM8275049.1"/>
    </source>
</evidence>
<name>A0ABT7V968_9ACTN</name>
<dbReference type="InterPro" id="IPR032816">
    <property type="entry name" value="VTT_dom"/>
</dbReference>
<comment type="caution">
    <text evidence="9">The sequence shown here is derived from an EMBL/GenBank/DDBJ whole genome shotgun (WGS) entry which is preliminary data.</text>
</comment>